<name>A0ACA9KLP3_9GLOM</name>
<proteinExistence type="predicted"/>
<gene>
    <name evidence="1" type="ORF">SCALOS_LOCUS2410</name>
</gene>
<evidence type="ECO:0000313" key="2">
    <source>
        <dbReference type="Proteomes" id="UP000789860"/>
    </source>
</evidence>
<feature type="non-terminal residue" evidence="1">
    <location>
        <position position="51"/>
    </location>
</feature>
<accession>A0ACA9KLP3</accession>
<protein>
    <submittedName>
        <fullName evidence="1">11477_t:CDS:1</fullName>
    </submittedName>
</protein>
<organism evidence="1 2">
    <name type="scientific">Scutellospora calospora</name>
    <dbReference type="NCBI Taxonomy" id="85575"/>
    <lineage>
        <taxon>Eukaryota</taxon>
        <taxon>Fungi</taxon>
        <taxon>Fungi incertae sedis</taxon>
        <taxon>Mucoromycota</taxon>
        <taxon>Glomeromycotina</taxon>
        <taxon>Glomeromycetes</taxon>
        <taxon>Diversisporales</taxon>
        <taxon>Gigasporaceae</taxon>
        <taxon>Scutellospora</taxon>
    </lineage>
</organism>
<dbReference type="Proteomes" id="UP000789860">
    <property type="component" value="Unassembled WGS sequence"/>
</dbReference>
<keyword evidence="2" id="KW-1185">Reference proteome</keyword>
<comment type="caution">
    <text evidence="1">The sequence shown here is derived from an EMBL/GenBank/DDBJ whole genome shotgun (WGS) entry which is preliminary data.</text>
</comment>
<evidence type="ECO:0000313" key="1">
    <source>
        <dbReference type="EMBL" id="CAG8480749.1"/>
    </source>
</evidence>
<sequence>MISLTRNVSYYNDKIPDDFLATSTAIVQHGLRYFLDEISKMNQNENPDDEE</sequence>
<dbReference type="EMBL" id="CAJVPM010002144">
    <property type="protein sequence ID" value="CAG8480749.1"/>
    <property type="molecule type" value="Genomic_DNA"/>
</dbReference>
<reference evidence="1" key="1">
    <citation type="submission" date="2021-06" db="EMBL/GenBank/DDBJ databases">
        <authorList>
            <person name="Kallberg Y."/>
            <person name="Tangrot J."/>
            <person name="Rosling A."/>
        </authorList>
    </citation>
    <scope>NUCLEOTIDE SEQUENCE</scope>
    <source>
        <strain evidence="1">AU212A</strain>
    </source>
</reference>